<feature type="region of interest" description="Disordered" evidence="1">
    <location>
        <begin position="89"/>
        <end position="291"/>
    </location>
</feature>
<organism evidence="2 3">
    <name type="scientific">Oldenlandia corymbosa var. corymbosa</name>
    <dbReference type="NCBI Taxonomy" id="529605"/>
    <lineage>
        <taxon>Eukaryota</taxon>
        <taxon>Viridiplantae</taxon>
        <taxon>Streptophyta</taxon>
        <taxon>Embryophyta</taxon>
        <taxon>Tracheophyta</taxon>
        <taxon>Spermatophyta</taxon>
        <taxon>Magnoliopsida</taxon>
        <taxon>eudicotyledons</taxon>
        <taxon>Gunneridae</taxon>
        <taxon>Pentapetalae</taxon>
        <taxon>asterids</taxon>
        <taxon>lamiids</taxon>
        <taxon>Gentianales</taxon>
        <taxon>Rubiaceae</taxon>
        <taxon>Rubioideae</taxon>
        <taxon>Spermacoceae</taxon>
        <taxon>Hedyotis-Oldenlandia complex</taxon>
        <taxon>Oldenlandia</taxon>
    </lineage>
</organism>
<reference evidence="2" key="1">
    <citation type="submission" date="2023-03" db="EMBL/GenBank/DDBJ databases">
        <authorList>
            <person name="Julca I."/>
        </authorList>
    </citation>
    <scope>NUCLEOTIDE SEQUENCE</scope>
</reference>
<feature type="region of interest" description="Disordered" evidence="1">
    <location>
        <begin position="1"/>
        <end position="62"/>
    </location>
</feature>
<feature type="compositionally biased region" description="Basic and acidic residues" evidence="1">
    <location>
        <begin position="89"/>
        <end position="107"/>
    </location>
</feature>
<feature type="region of interest" description="Disordered" evidence="1">
    <location>
        <begin position="468"/>
        <end position="487"/>
    </location>
</feature>
<protein>
    <submittedName>
        <fullName evidence="2">OLC1v1030882C1</fullName>
    </submittedName>
</protein>
<accession>A0AAV1CHX0</accession>
<feature type="compositionally biased region" description="Low complexity" evidence="1">
    <location>
        <begin position="340"/>
        <end position="355"/>
    </location>
</feature>
<gene>
    <name evidence="2" type="ORF">OLC1_LOCUS6087</name>
</gene>
<feature type="compositionally biased region" description="Basic residues" evidence="1">
    <location>
        <begin position="1"/>
        <end position="11"/>
    </location>
</feature>
<evidence type="ECO:0000256" key="1">
    <source>
        <dbReference type="SAM" id="MobiDB-lite"/>
    </source>
</evidence>
<feature type="compositionally biased region" description="Basic residues" evidence="1">
    <location>
        <begin position="206"/>
        <end position="215"/>
    </location>
</feature>
<dbReference type="AlphaFoldDB" id="A0AAV1CHX0"/>
<feature type="compositionally biased region" description="Basic and acidic residues" evidence="1">
    <location>
        <begin position="33"/>
        <end position="42"/>
    </location>
</feature>
<feature type="region of interest" description="Disordered" evidence="1">
    <location>
        <begin position="434"/>
        <end position="454"/>
    </location>
</feature>
<sequence length="637" mass="73072">MGRSGFIRRRSPSPTSRSRSRSRHHYSTLTTESYHHIREQSRSRSRSRSQSRSGTRFYHSRALFHPESSRNYSDDYDLRRLISSRTHNDDYRYDRPKYDHNSDHHEPAPSNFYRYDRVDHECNNRRDGYYRRRSYRPPSLREPRNFSNPRQLDPEPSNHGYRRRYHPYSDRNHWNENNPPRPKPISDYNHRRSQRRWSDRNQQTPRRSRTIHSNHRCNLSHQDQQQYYESRTRRRRSHGPAPCEQLSSSFRRHDNRRIPAPNTTTTVNPHPPSEFDRIINSPSYSDDVSCELSPGPGLDDFNYSPPFSPSPCPSALNSPYYDPNCPRSCSPVFENSPDTSPRSSPGPAAAPTLGAGADLHAPARFSLAGRGGGGAIFFAAGRWGGEKSLARMRYRLLRDLDIGMQLRAISYTPGDSSVRVGPQSTLFRGHSTTLQHAGPQSTIFRGPPLTTQPRSHFGGASIGASIHPEAAASSSGTSRRSKFSTQETDDWVVTNDVPGGPCDGSVIPSFLGHTAYQLWNGEPRDYLTMKPAKKSLSRLHGWYARLPENAQLQIQNTGQTAIDYLDWYRSHSHPFLLPESVPSTSRIPGKNCTTYWMREMERLTRGCIDDLKKLDLGLDEEWDTRLDDVIFRHSQAP</sequence>
<evidence type="ECO:0000313" key="2">
    <source>
        <dbReference type="EMBL" id="CAI9095030.1"/>
    </source>
</evidence>
<feature type="compositionally biased region" description="Basic and acidic residues" evidence="1">
    <location>
        <begin position="114"/>
        <end position="130"/>
    </location>
</feature>
<feature type="compositionally biased region" description="Polar residues" evidence="1">
    <location>
        <begin position="216"/>
        <end position="229"/>
    </location>
</feature>
<proteinExistence type="predicted"/>
<keyword evidence="3" id="KW-1185">Reference proteome</keyword>
<evidence type="ECO:0000313" key="3">
    <source>
        <dbReference type="Proteomes" id="UP001161247"/>
    </source>
</evidence>
<feature type="region of interest" description="Disordered" evidence="1">
    <location>
        <begin position="332"/>
        <end position="355"/>
    </location>
</feature>
<feature type="compositionally biased region" description="Low complexity" evidence="1">
    <location>
        <begin position="259"/>
        <end position="268"/>
    </location>
</feature>
<dbReference type="Proteomes" id="UP001161247">
    <property type="component" value="Chromosome 2"/>
</dbReference>
<dbReference type="EMBL" id="OX459119">
    <property type="protein sequence ID" value="CAI9095030.1"/>
    <property type="molecule type" value="Genomic_DNA"/>
</dbReference>
<name>A0AAV1CHX0_OLDCO</name>